<comment type="caution">
    <text evidence="2">The sequence shown here is derived from an EMBL/GenBank/DDBJ whole genome shotgun (WGS) entry which is preliminary data.</text>
</comment>
<keyword evidence="3" id="KW-1185">Reference proteome</keyword>
<keyword evidence="1" id="KW-1133">Transmembrane helix</keyword>
<proteinExistence type="predicted"/>
<feature type="transmembrane region" description="Helical" evidence="1">
    <location>
        <begin position="12"/>
        <end position="32"/>
    </location>
</feature>
<keyword evidence="1" id="KW-0472">Membrane</keyword>
<keyword evidence="1" id="KW-0812">Transmembrane</keyword>
<evidence type="ECO:0000256" key="1">
    <source>
        <dbReference type="SAM" id="Phobius"/>
    </source>
</evidence>
<evidence type="ECO:0008006" key="4">
    <source>
        <dbReference type="Google" id="ProtNLM"/>
    </source>
</evidence>
<evidence type="ECO:0000313" key="3">
    <source>
        <dbReference type="Proteomes" id="UP000186890"/>
    </source>
</evidence>
<dbReference type="Proteomes" id="UP000186890">
    <property type="component" value="Unassembled WGS sequence"/>
</dbReference>
<protein>
    <recommendedName>
        <fullName evidence="4">DUF1146 domain-containing protein</fullName>
    </recommendedName>
</protein>
<evidence type="ECO:0000313" key="2">
    <source>
        <dbReference type="EMBL" id="OLF48815.1"/>
    </source>
</evidence>
<feature type="transmembrane region" description="Helical" evidence="1">
    <location>
        <begin position="44"/>
        <end position="67"/>
    </location>
</feature>
<reference evidence="3" key="1">
    <citation type="submission" date="2016-12" db="EMBL/GenBank/DDBJ databases">
        <authorList>
            <person name="Gulvik C.A."/>
        </authorList>
    </citation>
    <scope>NUCLEOTIDE SEQUENCE [LARGE SCALE GENOMIC DNA]</scope>
    <source>
        <strain evidence="3">NED12-00049-6B</strain>
    </source>
</reference>
<gene>
    <name evidence="2" type="ORF">BU202_00555</name>
</gene>
<dbReference type="InterPro" id="IPR009526">
    <property type="entry name" value="DUF1146"/>
</dbReference>
<dbReference type="OrthoDB" id="2237209at2"/>
<sequence>MVLSFVTICSHLLFIYLAHHLLLSVVDWSKWLKGTADNQKHIQLFMLFLAIALGYLVSAFFLDILSISRNLAEAFR</sequence>
<dbReference type="EMBL" id="MSJM01000001">
    <property type="protein sequence ID" value="OLF48815.1"/>
    <property type="molecule type" value="Genomic_DNA"/>
</dbReference>
<dbReference type="AlphaFoldDB" id="A0A1Q8EAJ8"/>
<accession>A0A1Q8EAJ8</accession>
<name>A0A1Q8EAJ8_9STRE</name>
<dbReference type="RefSeq" id="WP_075103861.1">
    <property type="nucleotide sequence ID" value="NZ_MSJM01000001.1"/>
</dbReference>
<dbReference type="NCBIfam" id="TIGR02327">
    <property type="entry name" value="int_mem_ywzB"/>
    <property type="match status" value="1"/>
</dbReference>
<dbReference type="Pfam" id="PF06612">
    <property type="entry name" value="DUF1146"/>
    <property type="match status" value="1"/>
</dbReference>
<organism evidence="2 3">
    <name type="scientific">Streptococcus cuniculi</name>
    <dbReference type="NCBI Taxonomy" id="1432788"/>
    <lineage>
        <taxon>Bacteria</taxon>
        <taxon>Bacillati</taxon>
        <taxon>Bacillota</taxon>
        <taxon>Bacilli</taxon>
        <taxon>Lactobacillales</taxon>
        <taxon>Streptococcaceae</taxon>
        <taxon>Streptococcus</taxon>
    </lineage>
</organism>